<proteinExistence type="predicted"/>
<dbReference type="Pfam" id="PF02181">
    <property type="entry name" value="FH2"/>
    <property type="match status" value="1"/>
</dbReference>
<dbReference type="PANTHER" id="PTHR45725">
    <property type="entry name" value="FORMIN HOMOLOGY 2 FAMILY MEMBER"/>
    <property type="match status" value="1"/>
</dbReference>
<feature type="coiled-coil region" evidence="1">
    <location>
        <begin position="720"/>
        <end position="747"/>
    </location>
</feature>
<dbReference type="RefSeq" id="XP_067081147.1">
    <property type="nucleotide sequence ID" value="XM_067225046.1"/>
</dbReference>
<gene>
    <name evidence="4" type="ORF">TEOVI_000188500</name>
</gene>
<dbReference type="Proteomes" id="UP000195570">
    <property type="component" value="Unassembled WGS sequence"/>
</dbReference>
<dbReference type="PROSITE" id="PS51444">
    <property type="entry name" value="FH2"/>
    <property type="match status" value="1"/>
</dbReference>
<dbReference type="SMART" id="SM00498">
    <property type="entry name" value="FH2"/>
    <property type="match status" value="1"/>
</dbReference>
<evidence type="ECO:0000256" key="1">
    <source>
        <dbReference type="SAM" id="Coils"/>
    </source>
</evidence>
<evidence type="ECO:0000259" key="3">
    <source>
        <dbReference type="PROSITE" id="PS51444"/>
    </source>
</evidence>
<dbReference type="InterPro" id="IPR051425">
    <property type="entry name" value="Formin_Homology"/>
</dbReference>
<feature type="compositionally biased region" description="Polar residues" evidence="2">
    <location>
        <begin position="48"/>
        <end position="58"/>
    </location>
</feature>
<feature type="region of interest" description="Disordered" evidence="2">
    <location>
        <begin position="303"/>
        <end position="329"/>
    </location>
</feature>
<feature type="compositionally biased region" description="Polar residues" evidence="2">
    <location>
        <begin position="347"/>
        <end position="375"/>
    </location>
</feature>
<feature type="compositionally biased region" description="Pro residues" evidence="2">
    <location>
        <begin position="539"/>
        <end position="551"/>
    </location>
</feature>
<dbReference type="EMBL" id="CZPT02001412">
    <property type="protein sequence ID" value="SCU70312.1"/>
    <property type="molecule type" value="Genomic_DNA"/>
</dbReference>
<feature type="compositionally biased region" description="Low complexity" evidence="2">
    <location>
        <begin position="22"/>
        <end position="39"/>
    </location>
</feature>
<keyword evidence="5" id="KW-1185">Reference proteome</keyword>
<organism evidence="4 5">
    <name type="scientific">Trypanosoma equiperdum</name>
    <dbReference type="NCBI Taxonomy" id="5694"/>
    <lineage>
        <taxon>Eukaryota</taxon>
        <taxon>Discoba</taxon>
        <taxon>Euglenozoa</taxon>
        <taxon>Kinetoplastea</taxon>
        <taxon>Metakinetoplastina</taxon>
        <taxon>Trypanosomatida</taxon>
        <taxon>Trypanosomatidae</taxon>
        <taxon>Trypanosoma</taxon>
    </lineage>
</organism>
<name>A0A1G4IDN0_TRYEQ</name>
<dbReference type="GeneID" id="92375825"/>
<comment type="caution">
    <text evidence="4">The sequence shown here is derived from an EMBL/GenBank/DDBJ whole genome shotgun (WGS) entry which is preliminary data.</text>
</comment>
<dbReference type="InterPro" id="IPR015425">
    <property type="entry name" value="FH2_Formin"/>
</dbReference>
<evidence type="ECO:0000313" key="4">
    <source>
        <dbReference type="EMBL" id="SCU70312.1"/>
    </source>
</evidence>
<sequence length="943" mass="102052">MQRAQILKAGAVCAGRREKCSATSSASSGSSPKTNSSGTLQVCRGRQRTVSEAPSTPGSEGIRFGVQGSLRRFWNSRSQSGKPIATDASVDGKCTSITTDEVKVPSSVSVSSPIHVCDDVVTTKGDCGLVCTGTQTSVEFCRHLSLQQCGVAVEHGVDSSLHSEGLLPKLRYGSRRMVKRLMRRLRLPSTWEATLIHSLNEARGNPHTVAAALTKQLDSSCGKLVLLPPITAVGGENLECCRTQYNTQRTDEVPRVQGGEGVSDEITHSPVRRMDGAPPLTVGEVSGAQPNKQRAFPLQTTNASAEDSNLSACVSGNTPEGPARPSFGGLDLDTGVGAVGRKGSIVGTPSGSSENQPGDANKTSTLRTKGASTAASGGLPLRAPRVGEDFQLQEVCKVNAPFADGSLRTDSIFQLPGLSCRETPSCEQSLPKAGLELSLSTDNKEASRMEGVGGAYFSGGKGGACPSEKFWTSSRSVDEANPVDPFATDGTLNRAVLQKTAFATPLTPPLISAAATEEGCVPPPPTLSVGTTEDKGIPSLPPPPPPPPPPVRGKVPENRRCCKTRSVPIDKTQYIAGSSAFCASEPVNLPGDFFQILAEEFKLAESSSTRKAPGLVAETIVSTDREKNVGVVLRVLRLPVSTIEECVRSFDDDTLSEECVASLAKVIPTKEERRLVESWINQDPAVEACKLHRLSTVSQFFVMCVSVDLYAERIECWNMRNEFNCRVEDLEQKLKRAHDGIRAALDTKRLPRVLQYILAIGNFLNAGSRYEDAKGFSISQLDQIIQFPTTDRKRTLLEHAVMVIERCEPDLHRFTQELLPKVEYAGGFDTVGVTSEIQYLRERLEKCVTLVHTIAEDNPWTSKLDPFLRSALPAMERIEQHHSDLEAVSEELAIFFCEDPKTFPMNKVMRCLSSFAKRYDGKRALLQGRKMNPSKNPRRAIRS</sequence>
<feature type="compositionally biased region" description="Polar residues" evidence="2">
    <location>
        <begin position="303"/>
        <end position="318"/>
    </location>
</feature>
<feature type="region of interest" description="Disordered" evidence="2">
    <location>
        <begin position="254"/>
        <end position="275"/>
    </location>
</feature>
<dbReference type="VEuPathDB" id="TriTrypDB:TEOVI_000188500"/>
<evidence type="ECO:0000313" key="5">
    <source>
        <dbReference type="Proteomes" id="UP000195570"/>
    </source>
</evidence>
<accession>A0A1G4IDN0</accession>
<dbReference type="AlphaFoldDB" id="A0A1G4IDN0"/>
<dbReference type="InterPro" id="IPR042201">
    <property type="entry name" value="FH2_Formin_sf"/>
</dbReference>
<feature type="region of interest" description="Disordered" evidence="2">
    <location>
        <begin position="342"/>
        <end position="382"/>
    </location>
</feature>
<reference evidence="4" key="1">
    <citation type="submission" date="2016-09" db="EMBL/GenBank/DDBJ databases">
        <authorList>
            <person name="Hebert L."/>
            <person name="Moumen B."/>
        </authorList>
    </citation>
    <scope>NUCLEOTIDE SEQUENCE [LARGE SCALE GENOMIC DNA]</scope>
    <source>
        <strain evidence="4">OVI</strain>
    </source>
</reference>
<feature type="domain" description="FH2" evidence="3">
    <location>
        <begin position="554"/>
        <end position="943"/>
    </location>
</feature>
<feature type="region of interest" description="Disordered" evidence="2">
    <location>
        <begin position="22"/>
        <end position="63"/>
    </location>
</feature>
<feature type="region of interest" description="Disordered" evidence="2">
    <location>
        <begin position="516"/>
        <end position="557"/>
    </location>
</feature>
<dbReference type="SUPFAM" id="SSF101447">
    <property type="entry name" value="Formin homology 2 domain (FH2 domain)"/>
    <property type="match status" value="1"/>
</dbReference>
<dbReference type="Gene3D" id="1.20.58.2220">
    <property type="entry name" value="Formin, FH2 domain"/>
    <property type="match status" value="1"/>
</dbReference>
<evidence type="ECO:0000256" key="2">
    <source>
        <dbReference type="SAM" id="MobiDB-lite"/>
    </source>
</evidence>
<keyword evidence="1" id="KW-0175">Coiled coil</keyword>
<dbReference type="PANTHER" id="PTHR45725:SF1">
    <property type="entry name" value="DISHEVELLED ASSOCIATED ACTIVATOR OF MORPHOGENESIS, ISOFORM D"/>
    <property type="match status" value="1"/>
</dbReference>
<dbReference type="SMR" id="A0A1G4IDN0"/>
<protein>
    <submittedName>
        <fullName evidence="4">Formin, putative</fullName>
    </submittedName>
</protein>